<name>G8ACT4_ACAFL</name>
<organism evidence="1">
    <name type="scientific">Acanthis flammea</name>
    <name type="common">Common redpoll</name>
    <name type="synonym">Carduelis flammea</name>
    <dbReference type="NCBI Taxonomy" id="54769"/>
    <lineage>
        <taxon>Eukaryota</taxon>
        <taxon>Metazoa</taxon>
        <taxon>Chordata</taxon>
        <taxon>Craniata</taxon>
        <taxon>Vertebrata</taxon>
        <taxon>Euteleostomi</taxon>
        <taxon>Archelosauria</taxon>
        <taxon>Archosauria</taxon>
        <taxon>Dinosauria</taxon>
        <taxon>Saurischia</taxon>
        <taxon>Theropoda</taxon>
        <taxon>Coelurosauria</taxon>
        <taxon>Aves</taxon>
        <taxon>Neognathae</taxon>
        <taxon>Neoaves</taxon>
        <taxon>Telluraves</taxon>
        <taxon>Australaves</taxon>
        <taxon>Passeriformes</taxon>
        <taxon>Passeroidea</taxon>
        <taxon>Fringillidae</taxon>
        <taxon>Carduelinae</taxon>
        <taxon>Acanthis</taxon>
    </lineage>
</organism>
<dbReference type="EMBL" id="GU552089">
    <property type="protein sequence ID" value="ADE08731.1"/>
    <property type="molecule type" value="Genomic_DNA"/>
</dbReference>
<feature type="non-terminal residue" evidence="1">
    <location>
        <position position="56"/>
    </location>
</feature>
<accession>G8ACT4</accession>
<protein>
    <submittedName>
        <fullName evidence="1">Beta-defensin 11</fullName>
    </submittedName>
</protein>
<proteinExistence type="predicted"/>
<feature type="non-terminal residue" evidence="1">
    <location>
        <position position="1"/>
    </location>
</feature>
<evidence type="ECO:0000313" key="1">
    <source>
        <dbReference type="EMBL" id="ADE08731.1"/>
    </source>
</evidence>
<reference evidence="1" key="1">
    <citation type="journal article" date="2011" name="Mol. Ecol. Resour.">
        <title>Locus-specific protocol for nine different innate immune genes (antimicrobial peptides: beta-defensins) across passerine bird species reveals within-species coding variation and a case of trans-species polymorphisms.</title>
        <authorList>
            <person name="Hellgren O."/>
            <person name="Sheldon B.C."/>
        </authorList>
    </citation>
    <scope>NUCLEOTIDE SEQUENCE</scope>
    <source>
        <strain evidence="1">RePo1</strain>
    </source>
</reference>
<dbReference type="AlphaFoldDB" id="G8ACT4"/>
<sequence length="56" mass="6330">PCRSWLGESHSPCRSWLVQGHLTLFGIPRLLLPPEILPGALRCLWDLLSAPEDLLR</sequence>